<dbReference type="InterPro" id="IPR059000">
    <property type="entry name" value="ATPase_P-type_domA"/>
</dbReference>
<dbReference type="AlphaFoldDB" id="A0A4S4DUJ1"/>
<dbReference type="GO" id="GO:0005886">
    <property type="term" value="C:plasma membrane"/>
    <property type="evidence" value="ECO:0007669"/>
    <property type="project" value="TreeGrafter"/>
</dbReference>
<evidence type="ECO:0000256" key="2">
    <source>
        <dbReference type="ARBA" id="ARBA00022448"/>
    </source>
</evidence>
<comment type="subcellular location">
    <subcellularLocation>
        <location evidence="1">Endomembrane system</location>
    </subcellularLocation>
</comment>
<evidence type="ECO:0000259" key="6">
    <source>
        <dbReference type="Pfam" id="PF16209"/>
    </source>
</evidence>
<evidence type="ECO:0000256" key="1">
    <source>
        <dbReference type="ARBA" id="ARBA00004308"/>
    </source>
</evidence>
<dbReference type="Pfam" id="PF00122">
    <property type="entry name" value="E1-E2_ATPase"/>
    <property type="match status" value="1"/>
</dbReference>
<dbReference type="InterPro" id="IPR023298">
    <property type="entry name" value="ATPase_P-typ_TM_dom_sf"/>
</dbReference>
<dbReference type="SUPFAM" id="SSF81665">
    <property type="entry name" value="Calcium ATPase, transmembrane domain M"/>
    <property type="match status" value="1"/>
</dbReference>
<reference evidence="7 8" key="1">
    <citation type="journal article" date="2018" name="Proc. Natl. Acad. Sci. U.S.A.">
        <title>Draft genome sequence of Camellia sinensis var. sinensis provides insights into the evolution of the tea genome and tea quality.</title>
        <authorList>
            <person name="Wei C."/>
            <person name="Yang H."/>
            <person name="Wang S."/>
            <person name="Zhao J."/>
            <person name="Liu C."/>
            <person name="Gao L."/>
            <person name="Xia E."/>
            <person name="Lu Y."/>
            <person name="Tai Y."/>
            <person name="She G."/>
            <person name="Sun J."/>
            <person name="Cao H."/>
            <person name="Tong W."/>
            <person name="Gao Q."/>
            <person name="Li Y."/>
            <person name="Deng W."/>
            <person name="Jiang X."/>
            <person name="Wang W."/>
            <person name="Chen Q."/>
            <person name="Zhang S."/>
            <person name="Li H."/>
            <person name="Wu J."/>
            <person name="Wang P."/>
            <person name="Li P."/>
            <person name="Shi C."/>
            <person name="Zheng F."/>
            <person name="Jian J."/>
            <person name="Huang B."/>
            <person name="Shan D."/>
            <person name="Shi M."/>
            <person name="Fang C."/>
            <person name="Yue Y."/>
            <person name="Li F."/>
            <person name="Li D."/>
            <person name="Wei S."/>
            <person name="Han B."/>
            <person name="Jiang C."/>
            <person name="Yin Y."/>
            <person name="Xia T."/>
            <person name="Zhang Z."/>
            <person name="Bennetzen J.L."/>
            <person name="Zhao S."/>
            <person name="Wan X."/>
        </authorList>
    </citation>
    <scope>NUCLEOTIDE SEQUENCE [LARGE SCALE GENOMIC DNA]</scope>
    <source>
        <strain evidence="8">cv. Shuchazao</strain>
        <tissue evidence="7">Leaf</tissue>
    </source>
</reference>
<dbReference type="InterPro" id="IPR032631">
    <property type="entry name" value="P-type_ATPase_N"/>
</dbReference>
<dbReference type="GO" id="GO:0140326">
    <property type="term" value="F:ATPase-coupled intramembrane lipid transporter activity"/>
    <property type="evidence" value="ECO:0007669"/>
    <property type="project" value="TreeGrafter"/>
</dbReference>
<name>A0A4S4DUJ1_CAMSN</name>
<keyword evidence="2" id="KW-0813">Transport</keyword>
<dbReference type="InterPro" id="IPR008250">
    <property type="entry name" value="ATPase_P-typ_transduc_dom_A_sf"/>
</dbReference>
<evidence type="ECO:0000259" key="5">
    <source>
        <dbReference type="Pfam" id="PF00122"/>
    </source>
</evidence>
<comment type="caution">
    <text evidence="7">The sequence shown here is derived from an EMBL/GenBank/DDBJ whole genome shotgun (WGS) entry which is preliminary data.</text>
</comment>
<dbReference type="Gene3D" id="2.70.150.10">
    <property type="entry name" value="Calcium-transporting ATPase, cytoplasmic transduction domain A"/>
    <property type="match status" value="1"/>
</dbReference>
<feature type="region of interest" description="Disordered" evidence="4">
    <location>
        <begin position="289"/>
        <end position="315"/>
    </location>
</feature>
<feature type="region of interest" description="Disordered" evidence="4">
    <location>
        <begin position="1"/>
        <end position="20"/>
    </location>
</feature>
<dbReference type="EMBL" id="SDRB02010313">
    <property type="protein sequence ID" value="THG06958.1"/>
    <property type="molecule type" value="Genomic_DNA"/>
</dbReference>
<feature type="domain" description="P-type ATPase A" evidence="5">
    <location>
        <begin position="131"/>
        <end position="192"/>
    </location>
</feature>
<feature type="domain" description="P-type ATPase N-terminal" evidence="6">
    <location>
        <begin position="36"/>
        <end position="100"/>
    </location>
</feature>
<dbReference type="GO" id="GO:0005802">
    <property type="term" value="C:trans-Golgi network"/>
    <property type="evidence" value="ECO:0007669"/>
    <property type="project" value="TreeGrafter"/>
</dbReference>
<keyword evidence="3" id="KW-0175">Coiled coil</keyword>
<keyword evidence="8" id="KW-1185">Reference proteome</keyword>
<dbReference type="GO" id="GO:0045332">
    <property type="term" value="P:phospholipid translocation"/>
    <property type="evidence" value="ECO:0007669"/>
    <property type="project" value="TreeGrafter"/>
</dbReference>
<dbReference type="GO" id="GO:0048194">
    <property type="term" value="P:Golgi vesicle budding"/>
    <property type="evidence" value="ECO:0007669"/>
    <property type="project" value="TreeGrafter"/>
</dbReference>
<feature type="coiled-coil region" evidence="3">
    <location>
        <begin position="231"/>
        <end position="265"/>
    </location>
</feature>
<evidence type="ECO:0000313" key="8">
    <source>
        <dbReference type="Proteomes" id="UP000306102"/>
    </source>
</evidence>
<dbReference type="Proteomes" id="UP000306102">
    <property type="component" value="Unassembled WGS sequence"/>
</dbReference>
<dbReference type="PANTHER" id="PTHR24092">
    <property type="entry name" value="PROBABLE PHOSPHOLIPID-TRANSPORTING ATPASE"/>
    <property type="match status" value="1"/>
</dbReference>
<proteinExistence type="predicted"/>
<accession>A0A4S4DUJ1</accession>
<protein>
    <submittedName>
        <fullName evidence="7">Uncharacterized protein</fullName>
    </submittedName>
</protein>
<organism evidence="7 8">
    <name type="scientific">Camellia sinensis var. sinensis</name>
    <name type="common">China tea</name>
    <dbReference type="NCBI Taxonomy" id="542762"/>
    <lineage>
        <taxon>Eukaryota</taxon>
        <taxon>Viridiplantae</taxon>
        <taxon>Streptophyta</taxon>
        <taxon>Embryophyta</taxon>
        <taxon>Tracheophyta</taxon>
        <taxon>Spermatophyta</taxon>
        <taxon>Magnoliopsida</taxon>
        <taxon>eudicotyledons</taxon>
        <taxon>Gunneridae</taxon>
        <taxon>Pentapetalae</taxon>
        <taxon>asterids</taxon>
        <taxon>Ericales</taxon>
        <taxon>Theaceae</taxon>
        <taxon>Camellia</taxon>
    </lineage>
</organism>
<sequence>MSGSSRSGIEMADRAPPSRTVTLGRVQPQAPCYRTIYCNDRESNLMVHFKGNSISTTKYNILTFLPKGLFEQFRRVANLYFLMVSILSSTPLSPISPITNVLPLSVVLFVSLVKEAWEDWKRLQNDKAINNSSVEVLEDQKWESVPWKSLQVGDLVRVKTDGYFPADLLFLASTNADGVCYVETANLDGETNLKIRKALEKTWDYVTIEKASEFKGFSFLSLISFSRTNEVQQLNAQLALLQRMYKDARAELSVLKAENKELKRKATVMFRFGGPPYAVVEEQGGGNLLGGLGSTEATPSRAAQDGGKKKRPAAE</sequence>
<evidence type="ECO:0000313" key="7">
    <source>
        <dbReference type="EMBL" id="THG06958.1"/>
    </source>
</evidence>
<dbReference type="PANTHER" id="PTHR24092:SF180">
    <property type="entry name" value="PHOSPHOLIPID-TRANSPORTING ATPASE DNF1-RELATED"/>
    <property type="match status" value="1"/>
</dbReference>
<dbReference type="STRING" id="542762.A0A4S4DUJ1"/>
<evidence type="ECO:0000256" key="4">
    <source>
        <dbReference type="SAM" id="MobiDB-lite"/>
    </source>
</evidence>
<gene>
    <name evidence="7" type="ORF">TEA_022873</name>
</gene>
<dbReference type="SUPFAM" id="SSF81653">
    <property type="entry name" value="Calcium ATPase, transduction domain A"/>
    <property type="match status" value="1"/>
</dbReference>
<dbReference type="Pfam" id="PF16209">
    <property type="entry name" value="PhoLip_ATPase_N"/>
    <property type="match status" value="1"/>
</dbReference>
<dbReference type="GO" id="GO:0000139">
    <property type="term" value="C:Golgi membrane"/>
    <property type="evidence" value="ECO:0007669"/>
    <property type="project" value="GOC"/>
</dbReference>
<evidence type="ECO:0000256" key="3">
    <source>
        <dbReference type="SAM" id="Coils"/>
    </source>
</evidence>